<protein>
    <submittedName>
        <fullName evidence="2">Uncharacterized protein</fullName>
    </submittedName>
</protein>
<keyword evidence="1" id="KW-0472">Membrane</keyword>
<reference evidence="2 3" key="1">
    <citation type="journal article" date="2019" name="Plant Biotechnol. J.">
        <title>The red bayberry genome and genetic basis of sex determination.</title>
        <authorList>
            <person name="Jia H.M."/>
            <person name="Jia H.J."/>
            <person name="Cai Q.L."/>
            <person name="Wang Y."/>
            <person name="Zhao H.B."/>
            <person name="Yang W.F."/>
            <person name="Wang G.Y."/>
            <person name="Li Y.H."/>
            <person name="Zhan D.L."/>
            <person name="Shen Y.T."/>
            <person name="Niu Q.F."/>
            <person name="Chang L."/>
            <person name="Qiu J."/>
            <person name="Zhao L."/>
            <person name="Xie H.B."/>
            <person name="Fu W.Y."/>
            <person name="Jin J."/>
            <person name="Li X.W."/>
            <person name="Jiao Y."/>
            <person name="Zhou C.C."/>
            <person name="Tu T."/>
            <person name="Chai C.Y."/>
            <person name="Gao J.L."/>
            <person name="Fan L.J."/>
            <person name="van de Weg E."/>
            <person name="Wang J.Y."/>
            <person name="Gao Z.S."/>
        </authorList>
    </citation>
    <scope>NUCLEOTIDE SEQUENCE [LARGE SCALE GENOMIC DNA]</scope>
    <source>
        <tissue evidence="2">Leaves</tissue>
    </source>
</reference>
<evidence type="ECO:0000256" key="1">
    <source>
        <dbReference type="SAM" id="Phobius"/>
    </source>
</evidence>
<name>A0A6A1UV64_9ROSI</name>
<keyword evidence="1" id="KW-1133">Transmembrane helix</keyword>
<dbReference type="OrthoDB" id="1745733at2759"/>
<evidence type="ECO:0000313" key="2">
    <source>
        <dbReference type="EMBL" id="KAB1202970.1"/>
    </source>
</evidence>
<evidence type="ECO:0000313" key="3">
    <source>
        <dbReference type="Proteomes" id="UP000516437"/>
    </source>
</evidence>
<feature type="transmembrane region" description="Helical" evidence="1">
    <location>
        <begin position="93"/>
        <end position="116"/>
    </location>
</feature>
<dbReference type="EMBL" id="RXIC02000026">
    <property type="protein sequence ID" value="KAB1202970.1"/>
    <property type="molecule type" value="Genomic_DNA"/>
</dbReference>
<organism evidence="2 3">
    <name type="scientific">Morella rubra</name>
    <name type="common">Chinese bayberry</name>
    <dbReference type="NCBI Taxonomy" id="262757"/>
    <lineage>
        <taxon>Eukaryota</taxon>
        <taxon>Viridiplantae</taxon>
        <taxon>Streptophyta</taxon>
        <taxon>Embryophyta</taxon>
        <taxon>Tracheophyta</taxon>
        <taxon>Spermatophyta</taxon>
        <taxon>Magnoliopsida</taxon>
        <taxon>eudicotyledons</taxon>
        <taxon>Gunneridae</taxon>
        <taxon>Pentapetalae</taxon>
        <taxon>rosids</taxon>
        <taxon>fabids</taxon>
        <taxon>Fagales</taxon>
        <taxon>Myricaceae</taxon>
        <taxon>Morella</taxon>
    </lineage>
</organism>
<sequence>MGMSGMLEQDVVLKLNPGVALVCTKVEPKKVTKSCLSEPLARFRTEPWFKPKIGSIIPAKRRSMKRMMFDQMACSIAHVFCPCPLVYQGRLAAIYILTAVVRFICFLFSIVSSMVCL</sequence>
<keyword evidence="1" id="KW-0812">Transmembrane</keyword>
<comment type="caution">
    <text evidence="2">The sequence shown here is derived from an EMBL/GenBank/DDBJ whole genome shotgun (WGS) entry which is preliminary data.</text>
</comment>
<dbReference type="AlphaFoldDB" id="A0A6A1UV64"/>
<accession>A0A6A1UV64</accession>
<dbReference type="Proteomes" id="UP000516437">
    <property type="component" value="Chromosome 8"/>
</dbReference>
<gene>
    <name evidence="2" type="ORF">CJ030_MR8G022079</name>
</gene>
<proteinExistence type="predicted"/>
<keyword evidence="3" id="KW-1185">Reference proteome</keyword>